<comment type="caution">
    <text evidence="2">The sequence shown here is derived from an EMBL/GenBank/DDBJ whole genome shotgun (WGS) entry which is preliminary data.</text>
</comment>
<dbReference type="AlphaFoldDB" id="A0A423V6C0"/>
<proteinExistence type="predicted"/>
<protein>
    <submittedName>
        <fullName evidence="2">Uncharacterized protein</fullName>
    </submittedName>
</protein>
<sequence length="94" mass="10491">MGPALGENYEGSTSDGVRHPTRRQQFIEISGGHAARLSREQKSRFVASCWTAQMFKHFEDPKPSIRRRDGSRGRGTGAARAFWGWSGPRPQCVS</sequence>
<feature type="region of interest" description="Disordered" evidence="1">
    <location>
        <begin position="1"/>
        <end position="22"/>
    </location>
</feature>
<accession>A0A423V6C0</accession>
<dbReference type="EMBL" id="QWFA01000006">
    <property type="protein sequence ID" value="ROV70163.1"/>
    <property type="molecule type" value="Genomic_DNA"/>
</dbReference>
<feature type="compositionally biased region" description="Basic and acidic residues" evidence="1">
    <location>
        <begin position="61"/>
        <end position="72"/>
    </location>
</feature>
<evidence type="ECO:0000313" key="2">
    <source>
        <dbReference type="EMBL" id="ROV70163.1"/>
    </source>
</evidence>
<evidence type="ECO:0000313" key="3">
    <source>
        <dbReference type="Proteomes" id="UP000285596"/>
    </source>
</evidence>
<feature type="region of interest" description="Disordered" evidence="1">
    <location>
        <begin position="61"/>
        <end position="94"/>
    </location>
</feature>
<name>A0A423V6C0_STRGL</name>
<gene>
    <name evidence="2" type="ORF">D3105_02485</name>
</gene>
<organism evidence="2 3">
    <name type="scientific">Streptomyces globisporus</name>
    <dbReference type="NCBI Taxonomy" id="1908"/>
    <lineage>
        <taxon>Bacteria</taxon>
        <taxon>Bacillati</taxon>
        <taxon>Actinomycetota</taxon>
        <taxon>Actinomycetes</taxon>
        <taxon>Kitasatosporales</taxon>
        <taxon>Streptomycetaceae</taxon>
        <taxon>Streptomyces</taxon>
    </lineage>
</organism>
<evidence type="ECO:0000256" key="1">
    <source>
        <dbReference type="SAM" id="MobiDB-lite"/>
    </source>
</evidence>
<dbReference type="Proteomes" id="UP000285596">
    <property type="component" value="Unassembled WGS sequence"/>
</dbReference>
<reference evidence="2 3" key="1">
    <citation type="submission" date="2018-08" db="EMBL/GenBank/DDBJ databases">
        <title>Streptomyces globisporus 1912-4Crt, whole genome shotgun sequence.</title>
        <authorList>
            <person name="Matselyukh B."/>
        </authorList>
    </citation>
    <scope>NUCLEOTIDE SEQUENCE [LARGE SCALE GENOMIC DNA]</scope>
    <source>
        <strain evidence="2 3">1912-4Crt</strain>
    </source>
</reference>